<accession>A0ACD0P6E7</accession>
<gene>
    <name evidence="1" type="ORF">IE53DRAFT_133820</name>
</gene>
<reference evidence="1 2" key="1">
    <citation type="journal article" date="2018" name="Mol. Biol. Evol.">
        <title>Broad Genomic Sampling Reveals a Smut Pathogenic Ancestry of the Fungal Clade Ustilaginomycotina.</title>
        <authorList>
            <person name="Kijpornyongpan T."/>
            <person name="Mondo S.J."/>
            <person name="Barry K."/>
            <person name="Sandor L."/>
            <person name="Lee J."/>
            <person name="Lipzen A."/>
            <person name="Pangilinan J."/>
            <person name="LaButti K."/>
            <person name="Hainaut M."/>
            <person name="Henrissat B."/>
            <person name="Grigoriev I.V."/>
            <person name="Spatafora J.W."/>
            <person name="Aime M.C."/>
        </authorList>
    </citation>
    <scope>NUCLEOTIDE SEQUENCE [LARGE SCALE GENOMIC DNA]</scope>
    <source>
        <strain evidence="1 2">SA 807</strain>
    </source>
</reference>
<sequence>MLHSRAFALNENQPFSIQARTPGPSGSHLSSIRKKAMTTGKRPTLGGENPGGFPVDAGAIGPKQLFKDFMGSKTPARGALGDRTNKTPGPSSVCFRNQEGGKGSDNSPLKAMKPSTGKVRKSLTRSPSKGSSLRQSPTKSSTLPANPDQSYMTDVSTAMTPVPSASTLKERILSRQNSFVTPAANIGRAGQMKAMMGEMKDAEMGFKVADGDGADLDHANGQVKEMTDEEMYPEIEYMPPSHYAYNIPYYFPEELENLPRAAEIGQMLASFRPLGFHGRDESSKEAEDRKVQTLDLPSDPELDPANLSSDDDSGVDELWPDVAIATNSIPATTPGQRVETTSLQRRFLFFFDSHRFGDKTFDQCLN</sequence>
<dbReference type="EMBL" id="KZ819716">
    <property type="protein sequence ID" value="PWN53624.1"/>
    <property type="molecule type" value="Genomic_DNA"/>
</dbReference>
<dbReference type="Proteomes" id="UP000245626">
    <property type="component" value="Unassembled WGS sequence"/>
</dbReference>
<evidence type="ECO:0000313" key="1">
    <source>
        <dbReference type="EMBL" id="PWN53624.1"/>
    </source>
</evidence>
<evidence type="ECO:0000313" key="2">
    <source>
        <dbReference type="Proteomes" id="UP000245626"/>
    </source>
</evidence>
<proteinExistence type="predicted"/>
<keyword evidence="2" id="KW-1185">Reference proteome</keyword>
<protein>
    <submittedName>
        <fullName evidence="1">Uncharacterized protein</fullName>
    </submittedName>
</protein>
<organism evidence="1 2">
    <name type="scientific">Violaceomyces palustris</name>
    <dbReference type="NCBI Taxonomy" id="1673888"/>
    <lineage>
        <taxon>Eukaryota</taxon>
        <taxon>Fungi</taxon>
        <taxon>Dikarya</taxon>
        <taxon>Basidiomycota</taxon>
        <taxon>Ustilaginomycotina</taxon>
        <taxon>Ustilaginomycetes</taxon>
        <taxon>Violaceomycetales</taxon>
        <taxon>Violaceomycetaceae</taxon>
        <taxon>Violaceomyces</taxon>
    </lineage>
</organism>
<name>A0ACD0P6E7_9BASI</name>